<protein>
    <submittedName>
        <fullName evidence="3">Universal stress protein</fullName>
    </submittedName>
</protein>
<dbReference type="Proteomes" id="UP000281431">
    <property type="component" value="Unassembled WGS sequence"/>
</dbReference>
<name>A0A3N6MTA6_NATCH</name>
<gene>
    <name evidence="3" type="ORF">EA472_13100</name>
</gene>
<dbReference type="PANTHER" id="PTHR46268:SF6">
    <property type="entry name" value="UNIVERSAL STRESS PROTEIN UP12"/>
    <property type="match status" value="1"/>
</dbReference>
<feature type="domain" description="UspA" evidence="2">
    <location>
        <begin position="1"/>
        <end position="142"/>
    </location>
</feature>
<reference evidence="3 4" key="1">
    <citation type="submission" date="2018-10" db="EMBL/GenBank/DDBJ databases">
        <title>Natrarchaeobius chitinivorans gen. nov., sp. nov., and Natrarchaeobius haloalkaliphilus sp. nov., alkaliphilic, chitin-utilizing haloarchaea from hypersaline alkaline lakes.</title>
        <authorList>
            <person name="Sorokin D.Y."/>
            <person name="Elcheninov A.G."/>
            <person name="Kostrikina N.A."/>
            <person name="Bale N.J."/>
            <person name="Sinninghe Damste J.S."/>
            <person name="Khijniak T.V."/>
            <person name="Kublanov I.V."/>
            <person name="Toshchakov S.V."/>
        </authorList>
    </citation>
    <scope>NUCLEOTIDE SEQUENCE [LARGE SCALE GENOMIC DNA]</scope>
    <source>
        <strain evidence="3 4">AArcht7</strain>
    </source>
</reference>
<feature type="domain" description="UspA" evidence="2">
    <location>
        <begin position="160"/>
        <end position="292"/>
    </location>
</feature>
<accession>A0A3N6MTA6</accession>
<evidence type="ECO:0000313" key="4">
    <source>
        <dbReference type="Proteomes" id="UP000281431"/>
    </source>
</evidence>
<dbReference type="InterPro" id="IPR014729">
    <property type="entry name" value="Rossmann-like_a/b/a_fold"/>
</dbReference>
<dbReference type="InterPro" id="IPR006015">
    <property type="entry name" value="Universal_stress_UspA"/>
</dbReference>
<dbReference type="Gene3D" id="3.40.50.620">
    <property type="entry name" value="HUPs"/>
    <property type="match status" value="2"/>
</dbReference>
<dbReference type="Pfam" id="PF00582">
    <property type="entry name" value="Usp"/>
    <property type="match status" value="2"/>
</dbReference>
<dbReference type="PRINTS" id="PR01438">
    <property type="entry name" value="UNVRSLSTRESS"/>
</dbReference>
<keyword evidence="4" id="KW-1185">Reference proteome</keyword>
<dbReference type="AlphaFoldDB" id="A0A3N6MTA6"/>
<proteinExistence type="inferred from homology"/>
<comment type="caution">
    <text evidence="3">The sequence shown here is derived from an EMBL/GenBank/DDBJ whole genome shotgun (WGS) entry which is preliminary data.</text>
</comment>
<comment type="similarity">
    <text evidence="1">Belongs to the universal stress protein A family.</text>
</comment>
<sequence>MYETILLPVDGSTGAEAATVRALSFADAFDATVHILHVLELPAEPTANLDETQQQELRRFAEQRGREVTAAVAERAADRDVAVIEEVIDGVAHRSIRKYARTNDADLIVMGTHGRRGAEQVRLGSTTERVLMLSDVPVLSVRAADERTAPADLRDAIGDVVFPTDGSEFADRAAEHALSIAELSGATVHAIYVIDEAISDLQDAPGSIVGLLKEGGHQAVDAIATDARDRGLSATSDVLRGSPEMEILEYAEGVDADLVAMGTRGRAAGTERVIGSTTARVVRRFDRPLLTVG</sequence>
<evidence type="ECO:0000256" key="1">
    <source>
        <dbReference type="ARBA" id="ARBA00008791"/>
    </source>
</evidence>
<dbReference type="InterPro" id="IPR006016">
    <property type="entry name" value="UspA"/>
</dbReference>
<dbReference type="EMBL" id="REFZ01000008">
    <property type="protein sequence ID" value="RQG99601.1"/>
    <property type="molecule type" value="Genomic_DNA"/>
</dbReference>
<evidence type="ECO:0000259" key="2">
    <source>
        <dbReference type="Pfam" id="PF00582"/>
    </source>
</evidence>
<dbReference type="CDD" id="cd00293">
    <property type="entry name" value="USP-like"/>
    <property type="match status" value="2"/>
</dbReference>
<dbReference type="SUPFAM" id="SSF52402">
    <property type="entry name" value="Adenine nucleotide alpha hydrolases-like"/>
    <property type="match status" value="2"/>
</dbReference>
<dbReference type="PANTHER" id="PTHR46268">
    <property type="entry name" value="STRESS RESPONSE PROTEIN NHAX"/>
    <property type="match status" value="1"/>
</dbReference>
<dbReference type="OrthoDB" id="105697at2157"/>
<organism evidence="3 4">
    <name type="scientific">Natrarchaeobius chitinivorans</name>
    <dbReference type="NCBI Taxonomy" id="1679083"/>
    <lineage>
        <taxon>Archaea</taxon>
        <taxon>Methanobacteriati</taxon>
        <taxon>Methanobacteriota</taxon>
        <taxon>Stenosarchaea group</taxon>
        <taxon>Halobacteria</taxon>
        <taxon>Halobacteriales</taxon>
        <taxon>Natrialbaceae</taxon>
        <taxon>Natrarchaeobius</taxon>
    </lineage>
</organism>
<evidence type="ECO:0000313" key="3">
    <source>
        <dbReference type="EMBL" id="RQG99601.1"/>
    </source>
</evidence>